<feature type="compositionally biased region" description="Basic and acidic residues" evidence="4">
    <location>
        <begin position="521"/>
        <end position="537"/>
    </location>
</feature>
<evidence type="ECO:0000313" key="7">
    <source>
        <dbReference type="EMBL" id="KAG2489118.1"/>
    </source>
</evidence>
<dbReference type="Pfam" id="PF18201">
    <property type="entry name" value="PIH1_CS"/>
    <property type="match status" value="1"/>
</dbReference>
<dbReference type="PANTHER" id="PTHR22997:SF0">
    <property type="entry name" value="PIH1 DOMAIN-CONTAINING PROTEIN 1"/>
    <property type="match status" value="1"/>
</dbReference>
<evidence type="ECO:0000256" key="4">
    <source>
        <dbReference type="SAM" id="MobiDB-lite"/>
    </source>
</evidence>
<gene>
    <name evidence="7" type="ORF">HYH03_012344</name>
</gene>
<organism evidence="7 8">
    <name type="scientific">Edaphochlamys debaryana</name>
    <dbReference type="NCBI Taxonomy" id="47281"/>
    <lineage>
        <taxon>Eukaryota</taxon>
        <taxon>Viridiplantae</taxon>
        <taxon>Chlorophyta</taxon>
        <taxon>core chlorophytes</taxon>
        <taxon>Chlorophyceae</taxon>
        <taxon>CS clade</taxon>
        <taxon>Chlamydomonadales</taxon>
        <taxon>Chlamydomonadales incertae sedis</taxon>
        <taxon>Edaphochlamys</taxon>
    </lineage>
</organism>
<dbReference type="OrthoDB" id="546764at2759"/>
<evidence type="ECO:0000259" key="5">
    <source>
        <dbReference type="Pfam" id="PF08190"/>
    </source>
</evidence>
<comment type="caution">
    <text evidence="7">The sequence shown here is derived from an EMBL/GenBank/DDBJ whole genome shotgun (WGS) entry which is preliminary data.</text>
</comment>
<comment type="function">
    <text evidence="3">Required for cytoplasmic pre-assembly of axonemal dyneins, thereby playing a central role in motility in cilia and flagella. Involved in pre-assembly of dynein arm complexes in the cytoplasm before intraflagellar transport loads them for the ciliary compartment.</text>
</comment>
<keyword evidence="8" id="KW-1185">Reference proteome</keyword>
<dbReference type="InterPro" id="IPR012981">
    <property type="entry name" value="PIH1_N"/>
</dbReference>
<dbReference type="InterPro" id="IPR034727">
    <property type="entry name" value="Kintoun"/>
</dbReference>
<feature type="compositionally biased region" description="Low complexity" evidence="4">
    <location>
        <begin position="538"/>
        <end position="547"/>
    </location>
</feature>
<feature type="region of interest" description="Disordered" evidence="4">
    <location>
        <begin position="250"/>
        <end position="304"/>
    </location>
</feature>
<comment type="similarity">
    <text evidence="3">Belongs to the PIH1 family. Kintoun subfamily.</text>
</comment>
<dbReference type="GO" id="GO:0070286">
    <property type="term" value="P:axonemal dynein complex assembly"/>
    <property type="evidence" value="ECO:0007669"/>
    <property type="project" value="UniProtKB-UniRule"/>
</dbReference>
<feature type="compositionally biased region" description="Low complexity" evidence="4">
    <location>
        <begin position="554"/>
        <end position="571"/>
    </location>
</feature>
<keyword evidence="2 3" id="KW-0963">Cytoplasm</keyword>
<feature type="domain" description="PIH1D1/2/3 CS-like" evidence="6">
    <location>
        <begin position="356"/>
        <end position="428"/>
    </location>
</feature>
<dbReference type="Pfam" id="PF08190">
    <property type="entry name" value="PIH1"/>
    <property type="match status" value="1"/>
</dbReference>
<dbReference type="GO" id="GO:0060285">
    <property type="term" value="P:cilium-dependent cell motility"/>
    <property type="evidence" value="ECO:0007669"/>
    <property type="project" value="UniProtKB-UniRule"/>
</dbReference>
<protein>
    <recommendedName>
        <fullName evidence="3">Protein kintoun</fullName>
    </recommendedName>
    <alternativeName>
        <fullName evidence="3">Dynein assembly factor 2, axonemal homolog</fullName>
    </alternativeName>
</protein>
<sequence length="601" mass="62839">MAGGAGTAKKPADSLEHGLKELNLTNEELTKFEKAFKDPEFMKLFEEYAKEVSDPKVKAETDAYLRQIEQQGRDEDVYGKGVQLVVPEPAAVVKTKVMGPATGSKDKGDAETGTAGGKGLPVGQKVFINVCTCDKVGKYSLEEAKDARGTSGKRFSMPLTLGPKRVGTDKHGQPAAVYDFVVHPDSWAFGLSNVAAMNTLVETALEHVERVSGSRLSHSWRRLNTRYKGTEGADTPPVQCIRTAEGGEAVDGRLKPRPNVPGAEVEGARTAPATSSGKEAVADAAGGAGKPGGRSTFAFGKPKEADKVEAPKITDPAQPGFRHPDGGVTPAWSLVHRGETDLAETWGDAGRGLALGGSVPKELLVRATLPDVASAGAVDLDVGERRLTLKVPGRYQLEVALPYAVDEARGRAKFDKARKQLEVTLPVLPPPLPPAPLAAAARPLVQPMPEPAQAQPTPEPAPEPAAPEPASSAAEAADSAEAEALATVERPGMGAAVEAEEGPSGAGGAEASSSEAQLTENQRRWLELHKRQEEEKQQAAAAAAAAAERGEGEAAGAGQQEAGAVRGQGEAAKAEAEVEVEAAPTVMLAPRLRRDLAMELD</sequence>
<evidence type="ECO:0000256" key="1">
    <source>
        <dbReference type="ARBA" id="ARBA00004496"/>
    </source>
</evidence>
<dbReference type="InterPro" id="IPR041442">
    <property type="entry name" value="PIH1D1/2/3_CS-like"/>
</dbReference>
<comment type="subcellular location">
    <subcellularLocation>
        <location evidence="1 3">Cytoplasm</location>
    </subcellularLocation>
</comment>
<evidence type="ECO:0000256" key="2">
    <source>
        <dbReference type="ARBA" id="ARBA00022490"/>
    </source>
</evidence>
<dbReference type="HAMAP" id="MF_03069">
    <property type="entry name" value="Kintoun"/>
    <property type="match status" value="1"/>
</dbReference>
<name>A0A836BVJ5_9CHLO</name>
<dbReference type="InterPro" id="IPR050734">
    <property type="entry name" value="PIH1/Kintoun_subfamily"/>
</dbReference>
<feature type="compositionally biased region" description="Low complexity" evidence="4">
    <location>
        <begin position="468"/>
        <end position="486"/>
    </location>
</feature>
<reference evidence="7" key="1">
    <citation type="journal article" date="2020" name="bioRxiv">
        <title>Comparative genomics of Chlamydomonas.</title>
        <authorList>
            <person name="Craig R.J."/>
            <person name="Hasan A.R."/>
            <person name="Ness R.W."/>
            <person name="Keightley P.D."/>
        </authorList>
    </citation>
    <scope>NUCLEOTIDE SEQUENCE</scope>
    <source>
        <strain evidence="7">CCAP 11/70</strain>
    </source>
</reference>
<dbReference type="Proteomes" id="UP000612055">
    <property type="component" value="Unassembled WGS sequence"/>
</dbReference>
<evidence type="ECO:0000256" key="3">
    <source>
        <dbReference type="HAMAP-Rule" id="MF_03069"/>
    </source>
</evidence>
<proteinExistence type="inferred from homology"/>
<feature type="domain" description="PIH1 N-terminal" evidence="5">
    <location>
        <begin position="123"/>
        <end position="231"/>
    </location>
</feature>
<dbReference type="GO" id="GO:0005737">
    <property type="term" value="C:cytoplasm"/>
    <property type="evidence" value="ECO:0007669"/>
    <property type="project" value="UniProtKB-SubCell"/>
</dbReference>
<feature type="compositionally biased region" description="Pro residues" evidence="4">
    <location>
        <begin position="457"/>
        <end position="467"/>
    </location>
</feature>
<dbReference type="EMBL" id="JAEHOE010000076">
    <property type="protein sequence ID" value="KAG2489118.1"/>
    <property type="molecule type" value="Genomic_DNA"/>
</dbReference>
<evidence type="ECO:0000313" key="8">
    <source>
        <dbReference type="Proteomes" id="UP000612055"/>
    </source>
</evidence>
<evidence type="ECO:0000259" key="6">
    <source>
        <dbReference type="Pfam" id="PF18201"/>
    </source>
</evidence>
<dbReference type="AlphaFoldDB" id="A0A836BVJ5"/>
<accession>A0A836BVJ5</accession>
<dbReference type="PANTHER" id="PTHR22997">
    <property type="entry name" value="PIH1 DOMAIN-CONTAINING PROTEIN 1"/>
    <property type="match status" value="1"/>
</dbReference>
<feature type="region of interest" description="Disordered" evidence="4">
    <location>
        <begin position="448"/>
        <end position="580"/>
    </location>
</feature>